<dbReference type="EMBL" id="CP144691">
    <property type="protein sequence ID" value="WVY92982.1"/>
    <property type="molecule type" value="Genomic_DNA"/>
</dbReference>
<keyword evidence="3" id="KW-1185">Reference proteome</keyword>
<evidence type="ECO:0000256" key="1">
    <source>
        <dbReference type="SAM" id="Phobius"/>
    </source>
</evidence>
<keyword evidence="1" id="KW-0812">Transmembrane</keyword>
<keyword evidence="1" id="KW-0472">Membrane</keyword>
<evidence type="ECO:0000313" key="2">
    <source>
        <dbReference type="EMBL" id="WVY92982.1"/>
    </source>
</evidence>
<dbReference type="AlphaFoldDB" id="A0AAQ3RHI3"/>
<name>A0AAQ3RHI3_VIGMU</name>
<gene>
    <name evidence="2" type="ORF">V8G54_032070</name>
</gene>
<sequence length="123" mass="13874">MLLLNDKLDGAFTHAIFTFVIHPFTFLHLKHSSFPCKTQSFRQTQLGLDKRRKLFAIEEIPSSVSDYGRRGLFSQIKNIFSLNSSISTGRTIQNACVSPQDSQLAAEIQEQTESSKIQSEIPI</sequence>
<accession>A0AAQ3RHI3</accession>
<keyword evidence="1" id="KW-1133">Transmembrane helix</keyword>
<feature type="transmembrane region" description="Helical" evidence="1">
    <location>
        <begin position="12"/>
        <end position="29"/>
    </location>
</feature>
<organism evidence="2 3">
    <name type="scientific">Vigna mungo</name>
    <name type="common">Black gram</name>
    <name type="synonym">Phaseolus mungo</name>
    <dbReference type="NCBI Taxonomy" id="3915"/>
    <lineage>
        <taxon>Eukaryota</taxon>
        <taxon>Viridiplantae</taxon>
        <taxon>Streptophyta</taxon>
        <taxon>Embryophyta</taxon>
        <taxon>Tracheophyta</taxon>
        <taxon>Spermatophyta</taxon>
        <taxon>Magnoliopsida</taxon>
        <taxon>eudicotyledons</taxon>
        <taxon>Gunneridae</taxon>
        <taxon>Pentapetalae</taxon>
        <taxon>rosids</taxon>
        <taxon>fabids</taxon>
        <taxon>Fabales</taxon>
        <taxon>Fabaceae</taxon>
        <taxon>Papilionoideae</taxon>
        <taxon>50 kb inversion clade</taxon>
        <taxon>NPAAA clade</taxon>
        <taxon>indigoferoid/millettioid clade</taxon>
        <taxon>Phaseoleae</taxon>
        <taxon>Vigna</taxon>
    </lineage>
</organism>
<protein>
    <submittedName>
        <fullName evidence="2">Uncharacterized protein</fullName>
    </submittedName>
</protein>
<evidence type="ECO:0000313" key="3">
    <source>
        <dbReference type="Proteomes" id="UP001374535"/>
    </source>
</evidence>
<reference evidence="2 3" key="1">
    <citation type="journal article" date="2023" name="Life. Sci Alliance">
        <title>Evolutionary insights into 3D genome organization and epigenetic landscape of Vigna mungo.</title>
        <authorList>
            <person name="Junaid A."/>
            <person name="Singh B."/>
            <person name="Bhatia S."/>
        </authorList>
    </citation>
    <scope>NUCLEOTIDE SEQUENCE [LARGE SCALE GENOMIC DNA]</scope>
    <source>
        <strain evidence="2">Urdbean</strain>
    </source>
</reference>
<dbReference type="Proteomes" id="UP001374535">
    <property type="component" value="Chromosome 10"/>
</dbReference>
<proteinExistence type="predicted"/>